<evidence type="ECO:0000313" key="1">
    <source>
        <dbReference type="EMBL" id="CDZ31247.1"/>
    </source>
</evidence>
<dbReference type="Proteomes" id="UP000046176">
    <property type="component" value="Unassembled WGS sequence"/>
</dbReference>
<organism evidence="1 2">
    <name type="scientific">Neorhizobium galegae bv. officinalis</name>
    <dbReference type="NCBI Taxonomy" id="323656"/>
    <lineage>
        <taxon>Bacteria</taxon>
        <taxon>Pseudomonadati</taxon>
        <taxon>Pseudomonadota</taxon>
        <taxon>Alphaproteobacteria</taxon>
        <taxon>Hyphomicrobiales</taxon>
        <taxon>Rhizobiaceae</taxon>
        <taxon>Rhizobium/Agrobacterium group</taxon>
        <taxon>Neorhizobium</taxon>
    </lineage>
</organism>
<evidence type="ECO:0000313" key="2">
    <source>
        <dbReference type="Proteomes" id="UP000046176"/>
    </source>
</evidence>
<sequence>MQRARLAAARGIWQTCLMKNDAEISEDLSRRVDQLAARSRLTRGQIIEDALAHGRSLAWQEKWIAGVEAGLADADNGDFATEAEIAAVLTKYGPA</sequence>
<dbReference type="GO" id="GO:0006355">
    <property type="term" value="P:regulation of DNA-templated transcription"/>
    <property type="evidence" value="ECO:0007669"/>
    <property type="project" value="InterPro"/>
</dbReference>
<accession>A0A0T7F869</accession>
<name>A0A0T7F869_NEOGA</name>
<reference evidence="1 2" key="1">
    <citation type="submission" date="2014-08" db="EMBL/GenBank/DDBJ databases">
        <authorList>
            <person name="Chen Y.-H."/>
        </authorList>
    </citation>
    <scope>NUCLEOTIDE SEQUENCE [LARGE SCALE GENOMIC DNA]</scope>
</reference>
<dbReference type="EMBL" id="CCRH01000001">
    <property type="protein sequence ID" value="CDZ31247.1"/>
    <property type="molecule type" value="Genomic_DNA"/>
</dbReference>
<dbReference type="AlphaFoldDB" id="A0A0T7F869"/>
<gene>
    <name evidence="1" type="ORF">NGAL_HAMBI1145_00080</name>
</gene>
<proteinExistence type="predicted"/>
<protein>
    <submittedName>
        <fullName evidence="1">Uncharacterized protein</fullName>
    </submittedName>
</protein>